<proteinExistence type="predicted"/>
<dbReference type="AlphaFoldDB" id="A0AAV7H238"/>
<evidence type="ECO:0000313" key="2">
    <source>
        <dbReference type="Proteomes" id="UP000775213"/>
    </source>
</evidence>
<accession>A0AAV7H238</accession>
<organism evidence="1 2">
    <name type="scientific">Dendrobium chrysotoxum</name>
    <name type="common">Orchid</name>
    <dbReference type="NCBI Taxonomy" id="161865"/>
    <lineage>
        <taxon>Eukaryota</taxon>
        <taxon>Viridiplantae</taxon>
        <taxon>Streptophyta</taxon>
        <taxon>Embryophyta</taxon>
        <taxon>Tracheophyta</taxon>
        <taxon>Spermatophyta</taxon>
        <taxon>Magnoliopsida</taxon>
        <taxon>Liliopsida</taxon>
        <taxon>Asparagales</taxon>
        <taxon>Orchidaceae</taxon>
        <taxon>Epidendroideae</taxon>
        <taxon>Malaxideae</taxon>
        <taxon>Dendrobiinae</taxon>
        <taxon>Dendrobium</taxon>
    </lineage>
</organism>
<sequence>MKASLFPLEISRNSLALNLGNSHRAGCHLHLSYSPFFPYLPQFLDSGNDLHVWLVYPWLLPVSLTQVPLERSHPGFQPPDQNHIKTTIR</sequence>
<evidence type="ECO:0000313" key="1">
    <source>
        <dbReference type="EMBL" id="KAH0462114.1"/>
    </source>
</evidence>
<dbReference type="EMBL" id="JAGFBR010000009">
    <property type="protein sequence ID" value="KAH0462114.1"/>
    <property type="molecule type" value="Genomic_DNA"/>
</dbReference>
<reference evidence="1 2" key="1">
    <citation type="journal article" date="2021" name="Hortic Res">
        <title>Chromosome-scale assembly of the Dendrobium chrysotoxum genome enhances the understanding of orchid evolution.</title>
        <authorList>
            <person name="Zhang Y."/>
            <person name="Zhang G.Q."/>
            <person name="Zhang D."/>
            <person name="Liu X.D."/>
            <person name="Xu X.Y."/>
            <person name="Sun W.H."/>
            <person name="Yu X."/>
            <person name="Zhu X."/>
            <person name="Wang Z.W."/>
            <person name="Zhao X."/>
            <person name="Zhong W.Y."/>
            <person name="Chen H."/>
            <person name="Yin W.L."/>
            <person name="Huang T."/>
            <person name="Niu S.C."/>
            <person name="Liu Z.J."/>
        </authorList>
    </citation>
    <scope>NUCLEOTIDE SEQUENCE [LARGE SCALE GENOMIC DNA]</scope>
    <source>
        <strain evidence="1">Lindl</strain>
    </source>
</reference>
<gene>
    <name evidence="1" type="ORF">IEQ34_009689</name>
</gene>
<protein>
    <submittedName>
        <fullName evidence="1">Uncharacterized protein</fullName>
    </submittedName>
</protein>
<dbReference type="Proteomes" id="UP000775213">
    <property type="component" value="Unassembled WGS sequence"/>
</dbReference>
<comment type="caution">
    <text evidence="1">The sequence shown here is derived from an EMBL/GenBank/DDBJ whole genome shotgun (WGS) entry which is preliminary data.</text>
</comment>
<name>A0AAV7H238_DENCH</name>
<keyword evidence="2" id="KW-1185">Reference proteome</keyword>